<evidence type="ECO:0000256" key="1">
    <source>
        <dbReference type="ARBA" id="ARBA00022448"/>
    </source>
</evidence>
<name>A0A084QL33_STAC4</name>
<comment type="subcellular location">
    <subcellularLocation>
        <location evidence="7">Nucleus</location>
        <location evidence="7">Nuclear pore complex</location>
    </subcellularLocation>
    <subcellularLocation>
        <location evidence="7">Nucleus membrane</location>
    </subcellularLocation>
</comment>
<proteinExistence type="inferred from homology"/>
<keyword evidence="7" id="KW-0472">Membrane</keyword>
<dbReference type="InParanoid" id="A0A084QL33"/>
<comment type="subunit">
    <text evidence="7">Part of the nuclear pore complex (NPC).</text>
</comment>
<dbReference type="GO" id="GO:0031965">
    <property type="term" value="C:nuclear membrane"/>
    <property type="evidence" value="ECO:0007669"/>
    <property type="project" value="UniProtKB-SubCell"/>
</dbReference>
<dbReference type="GO" id="GO:0031080">
    <property type="term" value="C:nuclear pore outer ring"/>
    <property type="evidence" value="ECO:0007669"/>
    <property type="project" value="TreeGrafter"/>
</dbReference>
<keyword evidence="4 7" id="KW-0811">Translocation</keyword>
<evidence type="ECO:0000313" key="10">
    <source>
        <dbReference type="Proteomes" id="UP000028524"/>
    </source>
</evidence>
<dbReference type="GO" id="GO:0006606">
    <property type="term" value="P:protein import into nucleus"/>
    <property type="evidence" value="ECO:0007669"/>
    <property type="project" value="TreeGrafter"/>
</dbReference>
<gene>
    <name evidence="9" type="ORF">S40285_06143</name>
</gene>
<evidence type="ECO:0000256" key="4">
    <source>
        <dbReference type="ARBA" id="ARBA00023010"/>
    </source>
</evidence>
<dbReference type="Gene3D" id="1.10.3450.20">
    <property type="match status" value="1"/>
</dbReference>
<evidence type="ECO:0000256" key="5">
    <source>
        <dbReference type="ARBA" id="ARBA00023132"/>
    </source>
</evidence>
<reference evidence="9 10" key="1">
    <citation type="journal article" date="2014" name="BMC Genomics">
        <title>Comparative genome sequencing reveals chemotype-specific gene clusters in the toxigenic black mold Stachybotrys.</title>
        <authorList>
            <person name="Semeiks J."/>
            <person name="Borek D."/>
            <person name="Otwinowski Z."/>
            <person name="Grishin N.V."/>
        </authorList>
    </citation>
    <scope>NUCLEOTIDE SEQUENCE [LARGE SCALE GENOMIC DNA]</scope>
    <source>
        <strain evidence="9 10">IBT 40285</strain>
    </source>
</reference>
<evidence type="ECO:0000256" key="3">
    <source>
        <dbReference type="ARBA" id="ARBA00022927"/>
    </source>
</evidence>
<keyword evidence="1 7" id="KW-0813">Transport</keyword>
<dbReference type="HOGENOM" id="CLU_005882_1_0_1"/>
<dbReference type="EMBL" id="KL660660">
    <property type="protein sequence ID" value="KFA64668.1"/>
    <property type="molecule type" value="Genomic_DNA"/>
</dbReference>
<keyword evidence="2" id="KW-0509">mRNA transport</keyword>
<accession>A0A084QL33</accession>
<dbReference type="OMA" id="RYQGFCK"/>
<dbReference type="GO" id="GO:0006406">
    <property type="term" value="P:mRNA export from nucleus"/>
    <property type="evidence" value="ECO:0007669"/>
    <property type="project" value="TreeGrafter"/>
</dbReference>
<dbReference type="OrthoDB" id="3098at2759"/>
<keyword evidence="10" id="KW-1185">Reference proteome</keyword>
<evidence type="ECO:0000313" key="9">
    <source>
        <dbReference type="EMBL" id="KFA64668.1"/>
    </source>
</evidence>
<evidence type="ECO:0000256" key="2">
    <source>
        <dbReference type="ARBA" id="ARBA00022816"/>
    </source>
</evidence>
<evidence type="ECO:0000256" key="7">
    <source>
        <dbReference type="RuleBase" id="RU365072"/>
    </source>
</evidence>
<dbReference type="PANTHER" id="PTHR13003:SF2">
    <property type="entry name" value="NUCLEAR PORE COMPLEX PROTEIN NUP107"/>
    <property type="match status" value="1"/>
</dbReference>
<evidence type="ECO:0000256" key="8">
    <source>
        <dbReference type="SAM" id="MobiDB-lite"/>
    </source>
</evidence>
<dbReference type="PANTHER" id="PTHR13003">
    <property type="entry name" value="NUP107-RELATED"/>
    <property type="match status" value="1"/>
</dbReference>
<evidence type="ECO:0000256" key="6">
    <source>
        <dbReference type="ARBA" id="ARBA00023242"/>
    </source>
</evidence>
<dbReference type="GO" id="GO:0017056">
    <property type="term" value="F:structural constituent of nuclear pore"/>
    <property type="evidence" value="ECO:0007669"/>
    <property type="project" value="UniProtKB-UniRule"/>
</dbReference>
<feature type="region of interest" description="Disordered" evidence="8">
    <location>
        <begin position="67"/>
        <end position="90"/>
    </location>
</feature>
<dbReference type="Gene3D" id="1.20.190.50">
    <property type="match status" value="1"/>
</dbReference>
<dbReference type="STRING" id="1283841.A0A084QL33"/>
<dbReference type="GO" id="GO:0000973">
    <property type="term" value="P:post-transcriptional tethering of RNA polymerase II gene DNA at nuclear periphery"/>
    <property type="evidence" value="ECO:0007669"/>
    <property type="project" value="TreeGrafter"/>
</dbReference>
<feature type="compositionally biased region" description="Acidic residues" evidence="8">
    <location>
        <begin position="71"/>
        <end position="86"/>
    </location>
</feature>
<keyword evidence="3" id="KW-0653">Protein transport</keyword>
<keyword evidence="5 7" id="KW-0906">Nuclear pore complex</keyword>
<dbReference type="AlphaFoldDB" id="A0A084QL33"/>
<dbReference type="Proteomes" id="UP000028524">
    <property type="component" value="Unassembled WGS sequence"/>
</dbReference>
<keyword evidence="6 7" id="KW-0539">Nucleus</keyword>
<organism evidence="9 10">
    <name type="scientific">Stachybotrys chlorohalonatus (strain IBT 40285)</name>
    <dbReference type="NCBI Taxonomy" id="1283841"/>
    <lineage>
        <taxon>Eukaryota</taxon>
        <taxon>Fungi</taxon>
        <taxon>Dikarya</taxon>
        <taxon>Ascomycota</taxon>
        <taxon>Pezizomycotina</taxon>
        <taxon>Sordariomycetes</taxon>
        <taxon>Hypocreomycetidae</taxon>
        <taxon>Hypocreales</taxon>
        <taxon>Stachybotryaceae</taxon>
        <taxon>Stachybotrys</taxon>
    </lineage>
</organism>
<comment type="function">
    <text evidence="7">Functions as a component of the nuclear pore complex (NPC).</text>
</comment>
<dbReference type="InterPro" id="IPR007252">
    <property type="entry name" value="Nup84/Nup107"/>
</dbReference>
<sequence>MADAQQQQQQQQAWRVVPGPEVEDFANALDFCLSRDSEQRQHILDLPRKFHEIASRRLAAFRPLPLRDGQDDIDMDADDADSPAESDEVKQLRREVQTWDLFRRLLPLRYSPKNTKLASPAPPAKARQSPKEIVEAFWEADPLAKERRAVLKWLQNSARDGPDIDELVRELQQSADRGDIIAHGWLHTRSAIKLRKSVTAWPHLLDRQSDSISKSHLNAAGAPLVTQLDPDAVTRQARKLEPQDDYFERAIWMGCYQHLRRGSNFLEIRDWCSERTEMWRAVSMSAIVLSADDQESVTDTTANSLALWRRMCFSLARQGGCDDYERAVYGILSGDLPTVEKVAMTWDDHLFANYNALLRTQLDNYLLAQCPSDAALRDTQSLPAFDAVQFHGDPKDAEQRIIRSLEKQESVRRQASEPNKALQAAFIAKDIELHLREQGLALGAEQGKKPRSIQFPTPESQDRKLTKASFFSANQHTGLRLVAHVYLVIALLDRFEDKPVGRFLTSTSKPAIDVEAHGNIIAAYTDYLRLADLKELIPLYCSILEPAKCYEVLSTSVLQEATTVSRMEQLRLISKAGISVNEFVKTQATLMYENLGPGSEGAVKVQFKIVMDDAPRYGRRVKPDFFNDDEHNVDEKDEQVIKSLEYLLLVEATWPQAFSVGVQVYKHFLGNMQLNSARELMQKVDFISIVNHMVAREGFDEAWLDDVEFWAQQLEDSGIKDLDPRKVMRDARVFRGLESLVKALDNLETIASFAQIDAEPGRVRRGFWEAVSKTTISAGENMGPLLRNWLVPEIEEGDKELERLRKLYLTETVLAYVSTLHFAGARGSRDHLLECMDLAAVVAERNSDLAQSFVEAKRMKELVEAFAGVSKALATATPDKKSGALGSKKLREMGWSRDIWSVNS</sequence>
<dbReference type="FunFam" id="1.10.3450.20:FF:000003">
    <property type="entry name" value="Nuclear pore complex protein"/>
    <property type="match status" value="1"/>
</dbReference>
<dbReference type="Pfam" id="PF04121">
    <property type="entry name" value="Nup84_Nup100"/>
    <property type="match status" value="1"/>
</dbReference>
<protein>
    <recommendedName>
        <fullName evidence="7">Nuclear pore complex protein</fullName>
    </recommendedName>
</protein>
<comment type="similarity">
    <text evidence="7">Belongs to the nucleoporin Nup84/Nup107 family.</text>
</comment>